<protein>
    <submittedName>
        <fullName evidence="7">Dioxygenase</fullName>
    </submittedName>
</protein>
<dbReference type="Gene3D" id="3.40.830.10">
    <property type="entry name" value="LigB-like"/>
    <property type="match status" value="1"/>
</dbReference>
<keyword evidence="8" id="KW-1185">Reference proteome</keyword>
<dbReference type="PANTHER" id="PTHR30096">
    <property type="entry name" value="4,5-DOPA DIOXYGENASE EXTRADIOL-LIKE PROTEIN"/>
    <property type="match status" value="1"/>
</dbReference>
<dbReference type="InterPro" id="IPR014436">
    <property type="entry name" value="Extradiol_dOase_DODA"/>
</dbReference>
<feature type="domain" description="Extradiol ring-cleavage dioxygenase class III enzyme subunit B" evidence="6">
    <location>
        <begin position="57"/>
        <end position="291"/>
    </location>
</feature>
<evidence type="ECO:0000259" key="6">
    <source>
        <dbReference type="Pfam" id="PF02900"/>
    </source>
</evidence>
<evidence type="ECO:0000256" key="3">
    <source>
        <dbReference type="ARBA" id="ARBA00022723"/>
    </source>
</evidence>
<comment type="similarity">
    <text evidence="2">Belongs to the DODA-type extradiol aromatic ring-opening dioxygenase family.</text>
</comment>
<dbReference type="Proteomes" id="UP000050580">
    <property type="component" value="Unassembled WGS sequence"/>
</dbReference>
<dbReference type="PANTHER" id="PTHR30096:SF0">
    <property type="entry name" value="4,5-DOPA DIOXYGENASE EXTRADIOL-LIKE PROTEIN"/>
    <property type="match status" value="1"/>
</dbReference>
<organism evidence="7 8">
    <name type="scientific">Lampropedia cohaerens</name>
    <dbReference type="NCBI Taxonomy" id="1610491"/>
    <lineage>
        <taxon>Bacteria</taxon>
        <taxon>Pseudomonadati</taxon>
        <taxon>Pseudomonadota</taxon>
        <taxon>Betaproteobacteria</taxon>
        <taxon>Burkholderiales</taxon>
        <taxon>Comamonadaceae</taxon>
        <taxon>Lampropedia</taxon>
    </lineage>
</organism>
<evidence type="ECO:0000313" key="8">
    <source>
        <dbReference type="Proteomes" id="UP000050580"/>
    </source>
</evidence>
<keyword evidence="7" id="KW-0223">Dioxygenase</keyword>
<keyword evidence="4" id="KW-0862">Zinc</keyword>
<dbReference type="GO" id="GO:0016702">
    <property type="term" value="F:oxidoreductase activity, acting on single donors with incorporation of molecular oxygen, incorporation of two atoms of oxygen"/>
    <property type="evidence" value="ECO:0007669"/>
    <property type="project" value="UniProtKB-ARBA"/>
</dbReference>
<dbReference type="GO" id="GO:0008270">
    <property type="term" value="F:zinc ion binding"/>
    <property type="evidence" value="ECO:0007669"/>
    <property type="project" value="InterPro"/>
</dbReference>
<dbReference type="AlphaFoldDB" id="A0A0U1PXB3"/>
<dbReference type="PATRIC" id="fig|1610491.3.peg.2558"/>
<accession>A0A0U1PXB3</accession>
<evidence type="ECO:0000313" key="7">
    <source>
        <dbReference type="EMBL" id="KKW67159.1"/>
    </source>
</evidence>
<comment type="cofactor">
    <cofactor evidence="1">
        <name>Zn(2+)</name>
        <dbReference type="ChEBI" id="CHEBI:29105"/>
    </cofactor>
</comment>
<dbReference type="NCBIfam" id="NF007914">
    <property type="entry name" value="PRK10628.1"/>
    <property type="match status" value="1"/>
</dbReference>
<dbReference type="CDD" id="cd07363">
    <property type="entry name" value="45_DOPA_Dioxygenase"/>
    <property type="match status" value="1"/>
</dbReference>
<comment type="caution">
    <text evidence="7">The sequence shown here is derived from an EMBL/GenBank/DDBJ whole genome shotgun (WGS) entry which is preliminary data.</text>
</comment>
<proteinExistence type="inferred from homology"/>
<evidence type="ECO:0000256" key="5">
    <source>
        <dbReference type="ARBA" id="ARBA00023002"/>
    </source>
</evidence>
<keyword evidence="5" id="KW-0560">Oxidoreductase</keyword>
<sequence length="307" mass="33491">MGALSALASPGFAAPQVQPLSAATLAQTFGGLRPSTRQPVLFVGHGSPLNVLPGNVWHDSWRQLGARLLAQAEPPQLIVSISAHWLTRGGWQVTGMATPRTIHDFGGFPDALYTMQYPAPGHPAAAAALADALGQGLPEGIGMEVDTQDWGLDHGTWSVLLPMFPQAAIPVLQLSLDYAMPWAEHYRFGQQLRQWRDHGVLVLGSGNIVHNLRRMQYEASPHQAYDWALEFDEAVYQRIQRGELAALAEFSPDDPLVRLAHPTYDHYLPLLYAAAATYPDEPVEVFNRGFQLASVSMQSVLWGAASS</sequence>
<evidence type="ECO:0000256" key="1">
    <source>
        <dbReference type="ARBA" id="ARBA00001947"/>
    </source>
</evidence>
<dbReference type="EMBL" id="LBNQ01000037">
    <property type="protein sequence ID" value="KKW67159.1"/>
    <property type="molecule type" value="Genomic_DNA"/>
</dbReference>
<reference evidence="7 8" key="1">
    <citation type="submission" date="2015-05" db="EMBL/GenBank/DDBJ databases">
        <title>Draft genome sequence of Lampropedia sp. CT6, isolated from the microbial mat of a hot water spring, located at Manikaran, India.</title>
        <authorList>
            <person name="Tripathi C."/>
            <person name="Rani P."/>
            <person name="Mahato N.K."/>
            <person name="Lal R."/>
        </authorList>
    </citation>
    <scope>NUCLEOTIDE SEQUENCE [LARGE SCALE GENOMIC DNA]</scope>
    <source>
        <strain evidence="7 8">CT6</strain>
    </source>
</reference>
<dbReference type="InterPro" id="IPR004183">
    <property type="entry name" value="Xdiol_dOase_suB"/>
</dbReference>
<name>A0A0U1PXB3_9BURK</name>
<dbReference type="GO" id="GO:0008198">
    <property type="term" value="F:ferrous iron binding"/>
    <property type="evidence" value="ECO:0007669"/>
    <property type="project" value="InterPro"/>
</dbReference>
<dbReference type="SUPFAM" id="SSF53213">
    <property type="entry name" value="LigB-like"/>
    <property type="match status" value="1"/>
</dbReference>
<dbReference type="STRING" id="1610491.AAV94_12030"/>
<keyword evidence="3" id="KW-0479">Metal-binding</keyword>
<dbReference type="Pfam" id="PF02900">
    <property type="entry name" value="LigB"/>
    <property type="match status" value="1"/>
</dbReference>
<dbReference type="PIRSF" id="PIRSF006157">
    <property type="entry name" value="Doxgns_DODA"/>
    <property type="match status" value="1"/>
</dbReference>
<evidence type="ECO:0000256" key="4">
    <source>
        <dbReference type="ARBA" id="ARBA00022833"/>
    </source>
</evidence>
<evidence type="ECO:0000256" key="2">
    <source>
        <dbReference type="ARBA" id="ARBA00007581"/>
    </source>
</evidence>
<gene>
    <name evidence="7" type="ORF">AAV94_12030</name>
</gene>